<dbReference type="PANTHER" id="PTHR35893">
    <property type="entry name" value="INNER MEMBRANE PROTEIN-RELATED"/>
    <property type="match status" value="1"/>
</dbReference>
<dbReference type="AlphaFoldDB" id="A0A0C6P2S5"/>
<dbReference type="PANTHER" id="PTHR35893:SF3">
    <property type="entry name" value="INNER MEMBRANE PROTEIN"/>
    <property type="match status" value="1"/>
</dbReference>
<sequence>MPTSKRPANFPADPTAPMSAGARQRWLDEIHATLDDPQYADIEELKARLRQQLDAAREAWSQLADTTSSLASEAADCADEFVHARPWQAVGVAAGVGMLVGALLCRR</sequence>
<dbReference type="EMBL" id="HE965806">
    <property type="protein sequence ID" value="CCJ52563.1"/>
    <property type="molecule type" value="Genomic_DNA"/>
</dbReference>
<proteinExistence type="predicted"/>
<dbReference type="GeneID" id="93204451"/>
<evidence type="ECO:0000313" key="3">
    <source>
        <dbReference type="EMBL" id="CCJ52563.1"/>
    </source>
</evidence>
<evidence type="ECO:0000313" key="4">
    <source>
        <dbReference type="Proteomes" id="UP000007564"/>
    </source>
</evidence>
<dbReference type="InterPro" id="IPR043605">
    <property type="entry name" value="DUF883_C"/>
</dbReference>
<dbReference type="KEGG" id="bbh:BN112_0645"/>
<dbReference type="Proteomes" id="UP000007564">
    <property type="component" value="Chromosome"/>
</dbReference>
<dbReference type="GO" id="GO:0043022">
    <property type="term" value="F:ribosome binding"/>
    <property type="evidence" value="ECO:0007669"/>
    <property type="project" value="InterPro"/>
</dbReference>
<reference evidence="3 4" key="1">
    <citation type="journal article" date="2012" name="BMC Genomics">
        <title>Comparative genomics of the classical Bordetella subspecies: the evolution and exchange of virulence-associated diversity amongst closely related pathogens.</title>
        <authorList>
            <person name="Park J."/>
            <person name="Zhang Y."/>
            <person name="Buboltz A.M."/>
            <person name="Zhang X."/>
            <person name="Schuster S.C."/>
            <person name="Ahuja U."/>
            <person name="Liu M."/>
            <person name="Miller J.F."/>
            <person name="Sebaihia M."/>
            <person name="Bentley S.D."/>
            <person name="Parkhill J."/>
            <person name="Harvill E.T."/>
        </authorList>
    </citation>
    <scope>NUCLEOTIDE SEQUENCE [LARGE SCALE GENOMIC DNA]</scope>
    <source>
        <strain evidence="3 4">253</strain>
    </source>
</reference>
<evidence type="ECO:0000259" key="2">
    <source>
        <dbReference type="Pfam" id="PF19029"/>
    </source>
</evidence>
<dbReference type="OrthoDB" id="8664789at2"/>
<protein>
    <recommendedName>
        <fullName evidence="2">DUF883 domain-containing protein</fullName>
    </recommendedName>
</protein>
<feature type="region of interest" description="Disordered" evidence="1">
    <location>
        <begin position="1"/>
        <end position="21"/>
    </location>
</feature>
<feature type="domain" description="DUF883" evidence="2">
    <location>
        <begin position="78"/>
        <end position="107"/>
    </location>
</feature>
<dbReference type="Pfam" id="PF19029">
    <property type="entry name" value="DUF883_C"/>
    <property type="match status" value="1"/>
</dbReference>
<gene>
    <name evidence="3" type="ORF">BN112_0645</name>
</gene>
<dbReference type="HOGENOM" id="CLU_2140377_0_0_4"/>
<dbReference type="InterPro" id="IPR010279">
    <property type="entry name" value="YqjD/ElaB"/>
</dbReference>
<name>A0A0C6P2S5_BORBO</name>
<dbReference type="RefSeq" id="WP_003817524.1">
    <property type="nucleotide sequence ID" value="NC_019382.1"/>
</dbReference>
<organism evidence="3 4">
    <name type="scientific">Bordetella bronchiseptica 253</name>
    <dbReference type="NCBI Taxonomy" id="568707"/>
    <lineage>
        <taxon>Bacteria</taxon>
        <taxon>Pseudomonadati</taxon>
        <taxon>Pseudomonadota</taxon>
        <taxon>Betaproteobacteria</taxon>
        <taxon>Burkholderiales</taxon>
        <taxon>Alcaligenaceae</taxon>
        <taxon>Bordetella</taxon>
    </lineage>
</organism>
<accession>A0A0C6P2S5</accession>
<evidence type="ECO:0000256" key="1">
    <source>
        <dbReference type="SAM" id="MobiDB-lite"/>
    </source>
</evidence>